<sequence length="172" mass="17791">MLGFTSSVLARSWGAPASVGRGSPVTQCFLVPAEAIVRNSAWDRTADVGPQHAHLRNRKLLDCGAHICGFVTGCHSTHCQAREGQGALAGGPLTGKCVPASGGTCRPGGPCSEAGPPAALCRLCGGEFYRRLRTLDPKRISSLSLPGMNGPFITECPFGSCAAGQTRMEGPL</sequence>
<organism evidence="1 2">
    <name type="scientific">Rousettus aegyptiacus</name>
    <name type="common">Egyptian fruit bat</name>
    <name type="synonym">Pteropus aegyptiacus</name>
    <dbReference type="NCBI Taxonomy" id="9407"/>
    <lineage>
        <taxon>Eukaryota</taxon>
        <taxon>Metazoa</taxon>
        <taxon>Chordata</taxon>
        <taxon>Craniata</taxon>
        <taxon>Vertebrata</taxon>
        <taxon>Euteleostomi</taxon>
        <taxon>Mammalia</taxon>
        <taxon>Eutheria</taxon>
        <taxon>Laurasiatheria</taxon>
        <taxon>Chiroptera</taxon>
        <taxon>Yinpterochiroptera</taxon>
        <taxon>Pteropodoidea</taxon>
        <taxon>Pteropodidae</taxon>
        <taxon>Rousettinae</taxon>
        <taxon>Rousettus</taxon>
    </lineage>
</organism>
<protein>
    <submittedName>
        <fullName evidence="1">Uncharacterized protein</fullName>
    </submittedName>
</protein>
<accession>A0A7J8ILZ9</accession>
<comment type="caution">
    <text evidence="1">The sequence shown here is derived from an EMBL/GenBank/DDBJ whole genome shotgun (WGS) entry which is preliminary data.</text>
</comment>
<gene>
    <name evidence="1" type="ORF">HJG63_010817</name>
</gene>
<reference evidence="1 2" key="1">
    <citation type="journal article" date="2020" name="Nature">
        <title>Six reference-quality genomes reveal evolution of bat adaptations.</title>
        <authorList>
            <person name="Jebb D."/>
            <person name="Huang Z."/>
            <person name="Pippel M."/>
            <person name="Hughes G.M."/>
            <person name="Lavrichenko K."/>
            <person name="Devanna P."/>
            <person name="Winkler S."/>
            <person name="Jermiin L.S."/>
            <person name="Skirmuntt E.C."/>
            <person name="Katzourakis A."/>
            <person name="Burkitt-Gray L."/>
            <person name="Ray D.A."/>
            <person name="Sullivan K.A.M."/>
            <person name="Roscito J.G."/>
            <person name="Kirilenko B.M."/>
            <person name="Davalos L.M."/>
            <person name="Corthals A.P."/>
            <person name="Power M.L."/>
            <person name="Jones G."/>
            <person name="Ransome R.D."/>
            <person name="Dechmann D.K.N."/>
            <person name="Locatelli A.G."/>
            <person name="Puechmaille S.J."/>
            <person name="Fedrigo O."/>
            <person name="Jarvis E.D."/>
            <person name="Hiller M."/>
            <person name="Vernes S.C."/>
            <person name="Myers E.W."/>
            <person name="Teeling E.C."/>
        </authorList>
    </citation>
    <scope>NUCLEOTIDE SEQUENCE [LARGE SCALE GENOMIC DNA]</scope>
    <source>
        <strain evidence="1">MRouAeg1</strain>
        <tissue evidence="1">Muscle</tissue>
    </source>
</reference>
<evidence type="ECO:0000313" key="1">
    <source>
        <dbReference type="EMBL" id="KAF6485686.1"/>
    </source>
</evidence>
<evidence type="ECO:0000313" key="2">
    <source>
        <dbReference type="Proteomes" id="UP000593571"/>
    </source>
</evidence>
<name>A0A7J8ILZ9_ROUAE</name>
<dbReference type="EMBL" id="JACASE010000003">
    <property type="protein sequence ID" value="KAF6485686.1"/>
    <property type="molecule type" value="Genomic_DNA"/>
</dbReference>
<keyword evidence="2" id="KW-1185">Reference proteome</keyword>
<dbReference type="Proteomes" id="UP000593571">
    <property type="component" value="Unassembled WGS sequence"/>
</dbReference>
<proteinExistence type="predicted"/>
<dbReference type="AlphaFoldDB" id="A0A7J8ILZ9"/>